<feature type="non-terminal residue" evidence="1">
    <location>
        <position position="464"/>
    </location>
</feature>
<name>X1EFM3_9ZZZZ</name>
<organism evidence="1">
    <name type="scientific">marine sediment metagenome</name>
    <dbReference type="NCBI Taxonomy" id="412755"/>
    <lineage>
        <taxon>unclassified sequences</taxon>
        <taxon>metagenomes</taxon>
        <taxon>ecological metagenomes</taxon>
    </lineage>
</organism>
<dbReference type="EMBL" id="BARU01001593">
    <property type="protein sequence ID" value="GAH19140.1"/>
    <property type="molecule type" value="Genomic_DNA"/>
</dbReference>
<sequence length="464" mass="50749">VDMGLINIASELTTPEAICWYDDSISAVIPENSNIWFSGFTFTDEISSENAIYINVYGQDWPDNNYPQRPGETHYDNDCDQTTFYIAAFGERLTTLVGDYSGSDSPGKFNTILVDAGGGLTNGIKQHTVALTKSHFVSDYADYGELQTSIGSRGDSGPYGSKVQLNRHVIFPDRKYFVLIDQMRSIDGLNHTYEWLLHGLDNVSNNGTTEATITKGSGVRLKAYYITPDLSLSSGSLAGGTGYIKVTAASTKDEDFLTILYPLDVGQAEPTVTNLNGAGYYAAKIENSDGKIVVMTQQGNTSRIVENITTDSEIVLAKEKTGVVLDYFQINNGKSFSFNSTQYINSSELINLTFKKEFTECTFQIESADSSISTTLTIGGLLHDTTYKITDYEITGRNAFKTLNKQFVFVTNSSGEYTYTQDVSKHEIVVEAETAGAIGTISGTVRDIETTDPITEALVEAKQG</sequence>
<reference evidence="1" key="1">
    <citation type="journal article" date="2014" name="Front. Microbiol.">
        <title>High frequency of phylogenetically diverse reductive dehalogenase-homologous genes in deep subseafloor sedimentary metagenomes.</title>
        <authorList>
            <person name="Kawai M."/>
            <person name="Futagami T."/>
            <person name="Toyoda A."/>
            <person name="Takaki Y."/>
            <person name="Nishi S."/>
            <person name="Hori S."/>
            <person name="Arai W."/>
            <person name="Tsubouchi T."/>
            <person name="Morono Y."/>
            <person name="Uchiyama I."/>
            <person name="Ito T."/>
            <person name="Fujiyama A."/>
            <person name="Inagaki F."/>
            <person name="Takami H."/>
        </authorList>
    </citation>
    <scope>NUCLEOTIDE SEQUENCE</scope>
    <source>
        <strain evidence="1">Expedition CK06-06</strain>
    </source>
</reference>
<dbReference type="AlphaFoldDB" id="X1EFM3"/>
<dbReference type="Gene3D" id="2.70.98.70">
    <property type="match status" value="1"/>
</dbReference>
<accession>X1EFM3</accession>
<feature type="non-terminal residue" evidence="1">
    <location>
        <position position="1"/>
    </location>
</feature>
<evidence type="ECO:0000313" key="1">
    <source>
        <dbReference type="EMBL" id="GAH19140.1"/>
    </source>
</evidence>
<gene>
    <name evidence="1" type="ORF">S03H2_04102</name>
</gene>
<protein>
    <submittedName>
        <fullName evidence="1">Uncharacterized protein</fullName>
    </submittedName>
</protein>
<comment type="caution">
    <text evidence="1">The sequence shown here is derived from an EMBL/GenBank/DDBJ whole genome shotgun (WGS) entry which is preliminary data.</text>
</comment>
<proteinExistence type="predicted"/>